<evidence type="ECO:0000313" key="2">
    <source>
        <dbReference type="Proteomes" id="UP000475037"/>
    </source>
</evidence>
<accession>A0A6G1ASU0</accession>
<comment type="caution">
    <text evidence="1">The sequence shown here is derived from an EMBL/GenBank/DDBJ whole genome shotgun (WGS) entry which is preliminary data.</text>
</comment>
<dbReference type="EMBL" id="VOAJ01003719">
    <property type="protein sequence ID" value="KAF0878929.1"/>
    <property type="molecule type" value="Genomic_DNA"/>
</dbReference>
<keyword evidence="2" id="KW-1185">Reference proteome</keyword>
<protein>
    <submittedName>
        <fullName evidence="1">LORF2 protein</fullName>
    </submittedName>
</protein>
<gene>
    <name evidence="1" type="ORF">FOF47_R03690</name>
</gene>
<dbReference type="Proteomes" id="UP000475037">
    <property type="component" value="Unassembled WGS sequence"/>
</dbReference>
<organism evidence="1 2">
    <name type="scientific">Crocuta crocuta</name>
    <name type="common">Spotted hyena</name>
    <dbReference type="NCBI Taxonomy" id="9678"/>
    <lineage>
        <taxon>Eukaryota</taxon>
        <taxon>Metazoa</taxon>
        <taxon>Chordata</taxon>
        <taxon>Craniata</taxon>
        <taxon>Vertebrata</taxon>
        <taxon>Euteleostomi</taxon>
        <taxon>Mammalia</taxon>
        <taxon>Eutheria</taxon>
        <taxon>Laurasiatheria</taxon>
        <taxon>Carnivora</taxon>
        <taxon>Feliformia</taxon>
        <taxon>Hyaenidae</taxon>
        <taxon>Crocuta</taxon>
    </lineage>
</organism>
<dbReference type="AlphaFoldDB" id="A0A6G1ASU0"/>
<feature type="non-terminal residue" evidence="1">
    <location>
        <position position="121"/>
    </location>
</feature>
<sequence length="121" mass="13917">LNNKKPNNLTEKHEPRLNRHLTKEDTEMPIERCPTSHVIRELQVETTVKYHSIPIRKLHILGHLGGLRGRGATGVLIHCWGECNMTCPLWKTVGWFLTKRNLLLPYDPASAKSLVFSQRTE</sequence>
<name>A0A6G1ASU0_CROCR</name>
<proteinExistence type="predicted"/>
<evidence type="ECO:0000313" key="1">
    <source>
        <dbReference type="EMBL" id="KAF0878929.1"/>
    </source>
</evidence>
<feature type="non-terminal residue" evidence="1">
    <location>
        <position position="1"/>
    </location>
</feature>
<reference evidence="1 2" key="1">
    <citation type="submission" date="2019-11" db="EMBL/GenBank/DDBJ databases">
        <authorList>
            <person name="Yang C."/>
            <person name="Li F."/>
        </authorList>
    </citation>
    <scope>NUCLEOTIDE SEQUENCE [LARGE SCALE GENOMIC DNA]</scope>
    <source>
        <strain evidence="1">KB4526</strain>
        <tissue evidence="1">Muscle</tissue>
    </source>
</reference>